<evidence type="ECO:0000313" key="6">
    <source>
        <dbReference type="EMBL" id="ARF10458.1"/>
    </source>
</evidence>
<reference evidence="6" key="1">
    <citation type="journal article" date="2017" name="Science">
        <title>Giant viruses with an expanded complement of translation system components.</title>
        <authorList>
            <person name="Schulz F."/>
            <person name="Yutin N."/>
            <person name="Ivanova N.N."/>
            <person name="Ortega D.R."/>
            <person name="Lee T.K."/>
            <person name="Vierheilig J."/>
            <person name="Daims H."/>
            <person name="Horn M."/>
            <person name="Wagner M."/>
            <person name="Jensen G.J."/>
            <person name="Kyrpides N.C."/>
            <person name="Koonin E.V."/>
            <person name="Woyke T."/>
        </authorList>
    </citation>
    <scope>NUCLEOTIDE SEQUENCE</scope>
    <source>
        <strain evidence="6">HKV1</strain>
    </source>
</reference>
<feature type="domain" description="Protein kinase" evidence="5">
    <location>
        <begin position="1"/>
        <end position="301"/>
    </location>
</feature>
<dbReference type="SMART" id="SM00220">
    <property type="entry name" value="S_TKc"/>
    <property type="match status" value="1"/>
</dbReference>
<keyword evidence="2" id="KW-0547">Nucleotide-binding</keyword>
<sequence length="328" mass="38639">MNKLKRLLLNFKSNNKNINDDDHIVLQKIKWININTLENIKIHSDFYPHILIAKRDSSVDNNIKNTVIIKEYTKINEFITELMIMEKITKINVPIPHVYGVYQNNVRPQQSFCLVMEKINADDIIDHIQQKNLYYNDKLNIIIQLITCVNKLHNYNISHRDIKCENLLVNKINNNVKLTMIDFAVSIIVNNDQEYSYDYVGTRNYFSPELHFKSKYLPKNNDIWSVGVIIYILLTDGYYPFMYDNNNNNNNNINKFYKHCIKNIRYDMIDSKISGILGMIFTKEKKRITSVELCNKLIPILNNIILENNIAKNDIMMSPGRSIFSKTF</sequence>
<proteinExistence type="predicted"/>
<keyword evidence="4" id="KW-0067">ATP-binding</keyword>
<dbReference type="GO" id="GO:0005524">
    <property type="term" value="F:ATP binding"/>
    <property type="evidence" value="ECO:0007669"/>
    <property type="project" value="UniProtKB-KW"/>
</dbReference>
<keyword evidence="1" id="KW-0808">Transferase</keyword>
<gene>
    <name evidence="6" type="ORF">Hokovirus_1_337</name>
</gene>
<evidence type="ECO:0000256" key="2">
    <source>
        <dbReference type="ARBA" id="ARBA00022741"/>
    </source>
</evidence>
<dbReference type="Gene3D" id="1.10.510.10">
    <property type="entry name" value="Transferase(Phosphotransferase) domain 1"/>
    <property type="match status" value="1"/>
</dbReference>
<dbReference type="PROSITE" id="PS00108">
    <property type="entry name" value="PROTEIN_KINASE_ST"/>
    <property type="match status" value="1"/>
</dbReference>
<dbReference type="Pfam" id="PF00069">
    <property type="entry name" value="Pkinase"/>
    <property type="match status" value="1"/>
</dbReference>
<evidence type="ECO:0000256" key="4">
    <source>
        <dbReference type="ARBA" id="ARBA00022840"/>
    </source>
</evidence>
<dbReference type="EMBL" id="KY684103">
    <property type="protein sequence ID" value="ARF10458.1"/>
    <property type="molecule type" value="Genomic_DNA"/>
</dbReference>
<dbReference type="SUPFAM" id="SSF56112">
    <property type="entry name" value="Protein kinase-like (PK-like)"/>
    <property type="match status" value="1"/>
</dbReference>
<accession>A0A1V0SFQ6</accession>
<dbReference type="GO" id="GO:0004674">
    <property type="term" value="F:protein serine/threonine kinase activity"/>
    <property type="evidence" value="ECO:0007669"/>
    <property type="project" value="UniProtKB-KW"/>
</dbReference>
<keyword evidence="3 6" id="KW-0418">Kinase</keyword>
<dbReference type="InterPro" id="IPR011009">
    <property type="entry name" value="Kinase-like_dom_sf"/>
</dbReference>
<keyword evidence="6" id="KW-0723">Serine/threonine-protein kinase</keyword>
<dbReference type="PANTHER" id="PTHR24349">
    <property type="entry name" value="SERINE/THREONINE-PROTEIN KINASE"/>
    <property type="match status" value="1"/>
</dbReference>
<organism evidence="6">
    <name type="scientific">Hokovirus HKV1</name>
    <dbReference type="NCBI Taxonomy" id="1977638"/>
    <lineage>
        <taxon>Viruses</taxon>
        <taxon>Varidnaviria</taxon>
        <taxon>Bamfordvirae</taxon>
        <taxon>Nucleocytoviricota</taxon>
        <taxon>Megaviricetes</taxon>
        <taxon>Imitervirales</taxon>
        <taxon>Mimiviridae</taxon>
        <taxon>Klosneuvirinae</taxon>
        <taxon>Hokovirus</taxon>
    </lineage>
</organism>
<protein>
    <submittedName>
        <fullName evidence="6">Serine/threonine protein kinase</fullName>
    </submittedName>
</protein>
<name>A0A1V0SFQ6_9VIRU</name>
<evidence type="ECO:0000256" key="3">
    <source>
        <dbReference type="ARBA" id="ARBA00022777"/>
    </source>
</evidence>
<evidence type="ECO:0000259" key="5">
    <source>
        <dbReference type="PROSITE" id="PS50011"/>
    </source>
</evidence>
<dbReference type="PROSITE" id="PS50011">
    <property type="entry name" value="PROTEIN_KINASE_DOM"/>
    <property type="match status" value="1"/>
</dbReference>
<dbReference type="InterPro" id="IPR000719">
    <property type="entry name" value="Prot_kinase_dom"/>
</dbReference>
<evidence type="ECO:0000256" key="1">
    <source>
        <dbReference type="ARBA" id="ARBA00022679"/>
    </source>
</evidence>
<dbReference type="InterPro" id="IPR008271">
    <property type="entry name" value="Ser/Thr_kinase_AS"/>
</dbReference>
<dbReference type="InterPro" id="IPR050205">
    <property type="entry name" value="CDPK_Ser/Thr_kinases"/>
</dbReference>